<gene>
    <name evidence="1" type="ORF">M9H77_27959</name>
</gene>
<evidence type="ECO:0000313" key="1">
    <source>
        <dbReference type="EMBL" id="KAI5659166.1"/>
    </source>
</evidence>
<organism evidence="1 2">
    <name type="scientific">Catharanthus roseus</name>
    <name type="common">Madagascar periwinkle</name>
    <name type="synonym">Vinca rosea</name>
    <dbReference type="NCBI Taxonomy" id="4058"/>
    <lineage>
        <taxon>Eukaryota</taxon>
        <taxon>Viridiplantae</taxon>
        <taxon>Streptophyta</taxon>
        <taxon>Embryophyta</taxon>
        <taxon>Tracheophyta</taxon>
        <taxon>Spermatophyta</taxon>
        <taxon>Magnoliopsida</taxon>
        <taxon>eudicotyledons</taxon>
        <taxon>Gunneridae</taxon>
        <taxon>Pentapetalae</taxon>
        <taxon>asterids</taxon>
        <taxon>lamiids</taxon>
        <taxon>Gentianales</taxon>
        <taxon>Apocynaceae</taxon>
        <taxon>Rauvolfioideae</taxon>
        <taxon>Vinceae</taxon>
        <taxon>Catharanthinae</taxon>
        <taxon>Catharanthus</taxon>
    </lineage>
</organism>
<sequence length="169" mass="18295">MAQTPVNKNKGNKPKGLKHLPSAAGRFRRQKKHSTETEMALSSGESHERIEPPAACGNGTIGLNSAVRGHERVEAPATSGNSTIGLNSGPSVHGASTKKKNHRCLPLSTFRSLSNLTRKRRSDKDCHKPSFAVNRTALQKTKGQRRATDAASRGKERGEEETETAFEEA</sequence>
<reference evidence="2" key="1">
    <citation type="journal article" date="2023" name="Nat. Plants">
        <title>Single-cell RNA sequencing provides a high-resolution roadmap for understanding the multicellular compartmentation of specialized metabolism.</title>
        <authorList>
            <person name="Sun S."/>
            <person name="Shen X."/>
            <person name="Li Y."/>
            <person name="Li Y."/>
            <person name="Wang S."/>
            <person name="Li R."/>
            <person name="Zhang H."/>
            <person name="Shen G."/>
            <person name="Guo B."/>
            <person name="Wei J."/>
            <person name="Xu J."/>
            <person name="St-Pierre B."/>
            <person name="Chen S."/>
            <person name="Sun C."/>
        </authorList>
    </citation>
    <scope>NUCLEOTIDE SEQUENCE [LARGE SCALE GENOMIC DNA]</scope>
</reference>
<comment type="caution">
    <text evidence="1">The sequence shown here is derived from an EMBL/GenBank/DDBJ whole genome shotgun (WGS) entry which is preliminary data.</text>
</comment>
<dbReference type="EMBL" id="CM044706">
    <property type="protein sequence ID" value="KAI5659166.1"/>
    <property type="molecule type" value="Genomic_DNA"/>
</dbReference>
<proteinExistence type="predicted"/>
<evidence type="ECO:0000313" key="2">
    <source>
        <dbReference type="Proteomes" id="UP001060085"/>
    </source>
</evidence>
<keyword evidence="2" id="KW-1185">Reference proteome</keyword>
<dbReference type="Proteomes" id="UP001060085">
    <property type="component" value="Linkage Group LG06"/>
</dbReference>
<protein>
    <submittedName>
        <fullName evidence="1">Uncharacterized protein</fullName>
    </submittedName>
</protein>
<name>A0ACC0AF11_CATRO</name>
<accession>A0ACC0AF11</accession>